<name>A0A5N4DP26_CAMDR</name>
<proteinExistence type="predicted"/>
<comment type="caution">
    <text evidence="1">The sequence shown here is derived from an EMBL/GenBank/DDBJ whole genome shotgun (WGS) entry which is preliminary data.</text>
</comment>
<evidence type="ECO:0000313" key="1">
    <source>
        <dbReference type="EMBL" id="KAB1272912.1"/>
    </source>
</evidence>
<accession>A0A5N4DP26</accession>
<keyword evidence="2" id="KW-1185">Reference proteome</keyword>
<dbReference type="AlphaFoldDB" id="A0A5N4DP26"/>
<protein>
    <submittedName>
        <fullName evidence="1">Uncharacterized protein</fullName>
    </submittedName>
</protein>
<reference evidence="1 2" key="1">
    <citation type="journal article" date="2019" name="Mol. Ecol. Resour.">
        <title>Improving Illumina assemblies with Hi-C and long reads: an example with the North African dromedary.</title>
        <authorList>
            <person name="Elbers J.P."/>
            <person name="Rogers M.F."/>
            <person name="Perelman P.L."/>
            <person name="Proskuryakova A.A."/>
            <person name="Serdyukova N.A."/>
            <person name="Johnson W.E."/>
            <person name="Horin P."/>
            <person name="Corander J."/>
            <person name="Murphy D."/>
            <person name="Burger P.A."/>
        </authorList>
    </citation>
    <scope>NUCLEOTIDE SEQUENCE [LARGE SCALE GENOMIC DNA]</scope>
    <source>
        <strain evidence="1">Drom800</strain>
        <tissue evidence="1">Blood</tissue>
    </source>
</reference>
<dbReference type="Proteomes" id="UP000299084">
    <property type="component" value="Unassembled WGS sequence"/>
</dbReference>
<dbReference type="EMBL" id="JWIN03000010">
    <property type="protein sequence ID" value="KAB1272912.1"/>
    <property type="molecule type" value="Genomic_DNA"/>
</dbReference>
<evidence type="ECO:0000313" key="2">
    <source>
        <dbReference type="Proteomes" id="UP000299084"/>
    </source>
</evidence>
<sequence length="37" mass="4315">MLRPDAMGPSGLMETRWTHRLTFYWTLAAHAHVLLPH</sequence>
<gene>
    <name evidence="1" type="ORF">Cadr_000014270</name>
</gene>
<organism evidence="1 2">
    <name type="scientific">Camelus dromedarius</name>
    <name type="common">Dromedary</name>
    <name type="synonym">Arabian camel</name>
    <dbReference type="NCBI Taxonomy" id="9838"/>
    <lineage>
        <taxon>Eukaryota</taxon>
        <taxon>Metazoa</taxon>
        <taxon>Chordata</taxon>
        <taxon>Craniata</taxon>
        <taxon>Vertebrata</taxon>
        <taxon>Euteleostomi</taxon>
        <taxon>Mammalia</taxon>
        <taxon>Eutheria</taxon>
        <taxon>Laurasiatheria</taxon>
        <taxon>Artiodactyla</taxon>
        <taxon>Tylopoda</taxon>
        <taxon>Camelidae</taxon>
        <taxon>Camelus</taxon>
    </lineage>
</organism>